<comment type="caution">
    <text evidence="3">The sequence shown here is derived from an EMBL/GenBank/DDBJ whole genome shotgun (WGS) entry which is preliminary data.</text>
</comment>
<evidence type="ECO:0000313" key="4">
    <source>
        <dbReference type="Proteomes" id="UP001339883"/>
    </source>
</evidence>
<dbReference type="RefSeq" id="WP_195772255.1">
    <property type="nucleotide sequence ID" value="NZ_VTDN01000019.1"/>
</dbReference>
<evidence type="ECO:0000256" key="1">
    <source>
        <dbReference type="SAM" id="Phobius"/>
    </source>
</evidence>
<dbReference type="Proteomes" id="UP001339883">
    <property type="component" value="Unassembled WGS sequence"/>
</dbReference>
<keyword evidence="4" id="KW-1185">Reference proteome</keyword>
<feature type="transmembrane region" description="Helical" evidence="1">
    <location>
        <begin position="21"/>
        <end position="42"/>
    </location>
</feature>
<dbReference type="Pfam" id="PF05229">
    <property type="entry name" value="SCPU"/>
    <property type="match status" value="1"/>
</dbReference>
<keyword evidence="1" id="KW-0472">Membrane</keyword>
<dbReference type="PANTHER" id="PTHR37089">
    <property type="entry name" value="PROTEIN U-RELATED"/>
    <property type="match status" value="1"/>
</dbReference>
<keyword evidence="3" id="KW-0167">Capsid protein</keyword>
<name>A0ABU6DVH4_9GAMM</name>
<proteinExistence type="predicted"/>
<dbReference type="SMART" id="SM00972">
    <property type="entry name" value="SCPU"/>
    <property type="match status" value="1"/>
</dbReference>
<keyword evidence="3" id="KW-0946">Virion</keyword>
<sequence length="347" mass="36144">MSIITFRCDSYPDQNFFILRLLQSICVIFFLLLLSVCFNSAYASCTTSGSTSATYTYTAANLNSDATVTLTGTISCVEGTSAVKYEKYICMKTVFTGSTTANSSVTLPYTVTATVGGAGSTTTTQTSDNWYGPVATSANSNNTLPYSVTIKVPARSGALTAYPTGTYVGSIQLYWDMQGASSTVCEAKSGSSGSGWDSGTVALTANYVVPTYCLLNSTSNVDFGNISDIGTTTKDYTANGAIATTCNTGTSYSIYLGDGNNRISGGYRQMTNGSGLYIPYQLYQDSSYSTIWDATGGTTAIGGTGGLSKSGNGSSQSSPVYGKIPKGVSISTTPGNYTDSVVVTVTY</sequence>
<evidence type="ECO:0000313" key="3">
    <source>
        <dbReference type="EMBL" id="MEB5477870.1"/>
    </source>
</evidence>
<dbReference type="InterPro" id="IPR053167">
    <property type="entry name" value="Spore_coat_component"/>
</dbReference>
<dbReference type="EMBL" id="VTDN01000019">
    <property type="protein sequence ID" value="MEB5477870.1"/>
    <property type="molecule type" value="Genomic_DNA"/>
</dbReference>
<organism evidence="3 4">
    <name type="scientific">Acinetobacter pollinis</name>
    <dbReference type="NCBI Taxonomy" id="2605270"/>
    <lineage>
        <taxon>Bacteria</taxon>
        <taxon>Pseudomonadati</taxon>
        <taxon>Pseudomonadota</taxon>
        <taxon>Gammaproteobacteria</taxon>
        <taxon>Moraxellales</taxon>
        <taxon>Moraxellaceae</taxon>
        <taxon>Acinetobacter</taxon>
    </lineage>
</organism>
<keyword evidence="1" id="KW-0812">Transmembrane</keyword>
<accession>A0ABU6DVH4</accession>
<protein>
    <submittedName>
        <fullName evidence="3">Spore coat protein U domain-containing protein</fullName>
    </submittedName>
</protein>
<reference evidence="3 4" key="1">
    <citation type="submission" date="2019-08" db="EMBL/GenBank/DDBJ databases">
        <title>Five species of Acinetobacter isolated from floral nectar and animal pollinators.</title>
        <authorList>
            <person name="Hendry T.A."/>
        </authorList>
    </citation>
    <scope>NUCLEOTIDE SEQUENCE [LARGE SCALE GENOMIC DNA]</scope>
    <source>
        <strain evidence="3 4">MD18.27</strain>
    </source>
</reference>
<gene>
    <name evidence="3" type="ORF">I2F25_12630</name>
</gene>
<dbReference type="InterPro" id="IPR007893">
    <property type="entry name" value="Spore_coat_U/FanG"/>
</dbReference>
<feature type="domain" description="Spore coat protein U/FanG" evidence="2">
    <location>
        <begin position="201"/>
        <end position="344"/>
    </location>
</feature>
<keyword evidence="1" id="KW-1133">Transmembrane helix</keyword>
<evidence type="ECO:0000259" key="2">
    <source>
        <dbReference type="Pfam" id="PF05229"/>
    </source>
</evidence>